<evidence type="ECO:0000313" key="10">
    <source>
        <dbReference type="Proteomes" id="UP000321764"/>
    </source>
</evidence>
<dbReference type="Pfam" id="PF02687">
    <property type="entry name" value="FtsX"/>
    <property type="match status" value="1"/>
</dbReference>
<evidence type="ECO:0000256" key="2">
    <source>
        <dbReference type="ARBA" id="ARBA00022475"/>
    </source>
</evidence>
<sequence>MMLLRLTLKSLANRKATLWMTLAMLVTSNLLLLTVDRLRIDTRASFANTISGTDLIIGARTGSLNLLLYSVFHMGNATNNISWQSYQELTDRKEVKWAVPISLGDSHQGFRVVGTSTDLFKYYQYGRRQSLAFDKGVPFNQVYDVVLGAKVAKSLGYKVGDQITVAHGLGKTSFTTHDDKPFTVTGILKTTGTPIDKSLFVSLEAITAIHVDWKAGVKIPGLNISAEQALTLDLTPETITAAMIGLDSRLQLFNFQRYVNNYRQEPLSAIIPGTALAQLWQLIGIAENALMAVSIIVACTALLGMTTVILTSLNERQREMAVLRAIGLSSPKVATLLVIESGFYGLSSIVIAYLLHCVSIFTLAPTIQSNFGINLSLSVPSVSLCLTLIGFLLASFLLGLIPGINAYRRSLADGLIIRR</sequence>
<keyword evidence="3 6" id="KW-0812">Transmembrane</keyword>
<name>A0A5C8Z348_9GAMM</name>
<evidence type="ECO:0000256" key="6">
    <source>
        <dbReference type="SAM" id="Phobius"/>
    </source>
</evidence>
<dbReference type="Pfam" id="PF12704">
    <property type="entry name" value="MacB_PCD"/>
    <property type="match status" value="1"/>
</dbReference>
<feature type="transmembrane region" description="Helical" evidence="6">
    <location>
        <begin position="289"/>
        <end position="313"/>
    </location>
</feature>
<reference evidence="9 10" key="1">
    <citation type="submission" date="2019-07" db="EMBL/GenBank/DDBJ databases">
        <title>Reinekea sp. strain SSH23 genome sequencing and assembly.</title>
        <authorList>
            <person name="Kim I."/>
        </authorList>
    </citation>
    <scope>NUCLEOTIDE SEQUENCE [LARGE SCALE GENOMIC DNA]</scope>
    <source>
        <strain evidence="9 10">SSH23</strain>
    </source>
</reference>
<feature type="domain" description="MacB-like periplasmic core" evidence="8">
    <location>
        <begin position="63"/>
        <end position="207"/>
    </location>
</feature>
<dbReference type="OrthoDB" id="9784014at2"/>
<proteinExistence type="predicted"/>
<keyword evidence="5 6" id="KW-0472">Membrane</keyword>
<comment type="subcellular location">
    <subcellularLocation>
        <location evidence="1">Cell membrane</location>
        <topology evidence="1">Multi-pass membrane protein</topology>
    </subcellularLocation>
</comment>
<feature type="transmembrane region" description="Helical" evidence="6">
    <location>
        <begin position="381"/>
        <end position="401"/>
    </location>
</feature>
<protein>
    <submittedName>
        <fullName evidence="9">ABC transporter permease</fullName>
    </submittedName>
</protein>
<dbReference type="InterPro" id="IPR003838">
    <property type="entry name" value="ABC3_permease_C"/>
</dbReference>
<dbReference type="AlphaFoldDB" id="A0A5C8Z348"/>
<comment type="caution">
    <text evidence="9">The sequence shown here is derived from an EMBL/GenBank/DDBJ whole genome shotgun (WGS) entry which is preliminary data.</text>
</comment>
<evidence type="ECO:0000256" key="5">
    <source>
        <dbReference type="ARBA" id="ARBA00023136"/>
    </source>
</evidence>
<dbReference type="Proteomes" id="UP000321764">
    <property type="component" value="Unassembled WGS sequence"/>
</dbReference>
<keyword evidence="4 6" id="KW-1133">Transmembrane helix</keyword>
<evidence type="ECO:0000256" key="3">
    <source>
        <dbReference type="ARBA" id="ARBA00022692"/>
    </source>
</evidence>
<dbReference type="InterPro" id="IPR051125">
    <property type="entry name" value="ABC-4/HrtB_transporter"/>
</dbReference>
<keyword evidence="2" id="KW-1003">Cell membrane</keyword>
<evidence type="ECO:0000256" key="1">
    <source>
        <dbReference type="ARBA" id="ARBA00004651"/>
    </source>
</evidence>
<evidence type="ECO:0000313" key="9">
    <source>
        <dbReference type="EMBL" id="TXR51350.1"/>
    </source>
</evidence>
<dbReference type="InterPro" id="IPR025857">
    <property type="entry name" value="MacB_PCD"/>
</dbReference>
<evidence type="ECO:0000256" key="4">
    <source>
        <dbReference type="ARBA" id="ARBA00022989"/>
    </source>
</evidence>
<feature type="domain" description="ABC3 transporter permease C-terminal" evidence="7">
    <location>
        <begin position="292"/>
        <end position="410"/>
    </location>
</feature>
<organism evidence="9 10">
    <name type="scientific">Reinekea thalattae</name>
    <dbReference type="NCBI Taxonomy" id="2593301"/>
    <lineage>
        <taxon>Bacteria</taxon>
        <taxon>Pseudomonadati</taxon>
        <taxon>Pseudomonadota</taxon>
        <taxon>Gammaproteobacteria</taxon>
        <taxon>Oceanospirillales</taxon>
        <taxon>Saccharospirillaceae</taxon>
        <taxon>Reinekea</taxon>
    </lineage>
</organism>
<dbReference type="RefSeq" id="WP_147714845.1">
    <property type="nucleotide sequence ID" value="NZ_VKAD01000003.1"/>
</dbReference>
<evidence type="ECO:0000259" key="7">
    <source>
        <dbReference type="Pfam" id="PF02687"/>
    </source>
</evidence>
<accession>A0A5C8Z348</accession>
<dbReference type="EMBL" id="VKAD01000003">
    <property type="protein sequence ID" value="TXR51350.1"/>
    <property type="molecule type" value="Genomic_DNA"/>
</dbReference>
<gene>
    <name evidence="9" type="ORF">FME95_12525</name>
</gene>
<dbReference type="PANTHER" id="PTHR43738">
    <property type="entry name" value="ABC TRANSPORTER, MEMBRANE PROTEIN"/>
    <property type="match status" value="1"/>
</dbReference>
<dbReference type="PANTHER" id="PTHR43738:SF2">
    <property type="entry name" value="ABC TRANSPORTER PERMEASE"/>
    <property type="match status" value="1"/>
</dbReference>
<keyword evidence="10" id="KW-1185">Reference proteome</keyword>
<feature type="transmembrane region" description="Helical" evidence="6">
    <location>
        <begin position="334"/>
        <end position="361"/>
    </location>
</feature>
<dbReference type="GO" id="GO:0005886">
    <property type="term" value="C:plasma membrane"/>
    <property type="evidence" value="ECO:0007669"/>
    <property type="project" value="UniProtKB-SubCell"/>
</dbReference>
<evidence type="ECO:0000259" key="8">
    <source>
        <dbReference type="Pfam" id="PF12704"/>
    </source>
</evidence>